<dbReference type="InterPro" id="IPR029063">
    <property type="entry name" value="SAM-dependent_MTases_sf"/>
</dbReference>
<organism evidence="2 3">
    <name type="scientific">Flavobacterium rivuli WB 3.3-2 = DSM 21788</name>
    <dbReference type="NCBI Taxonomy" id="1121895"/>
    <lineage>
        <taxon>Bacteria</taxon>
        <taxon>Pseudomonadati</taxon>
        <taxon>Bacteroidota</taxon>
        <taxon>Flavobacteriia</taxon>
        <taxon>Flavobacteriales</taxon>
        <taxon>Flavobacteriaceae</taxon>
        <taxon>Flavobacterium</taxon>
    </lineage>
</organism>
<dbReference type="Proteomes" id="UP000030152">
    <property type="component" value="Unassembled WGS sequence"/>
</dbReference>
<sequence>MLDKYMEKYPLYDRFLPLLCSGFKGLIVDIGANIGDTSIAIFAQNNDAFIAGVEPDKLFFNECIHNIKINGLSHRFLGINKFVTTQTGNFVVKKSKSLSTGSIEKAEDGAAINSLSFSELMDLIPTEKKQTFDILKIDTDGFDWDILKSFSEFAKDDANVPEFIFFEMQTFLNNREKDIDGRDEIINKYKDALHSISKLGYTNFALFDNFGTFLKKVTSVDEIHEFNQYIKRSQITNLHSTFYFLDVLAYKAPSDTYVDEVLNKMYTK</sequence>
<dbReference type="Gene3D" id="3.40.50.150">
    <property type="entry name" value="Vaccinia Virus protein VP39"/>
    <property type="match status" value="1"/>
</dbReference>
<comment type="caution">
    <text evidence="2">The sequence shown here is derived from an EMBL/GenBank/DDBJ whole genome shotgun (WGS) entry which is preliminary data.</text>
</comment>
<evidence type="ECO:0000313" key="2">
    <source>
        <dbReference type="EMBL" id="KGO84989.1"/>
    </source>
</evidence>
<dbReference type="AlphaFoldDB" id="A0A0A2LY96"/>
<dbReference type="EMBL" id="JRLX01000029">
    <property type="protein sequence ID" value="KGO84989.1"/>
    <property type="molecule type" value="Genomic_DNA"/>
</dbReference>
<dbReference type="Pfam" id="PF05050">
    <property type="entry name" value="Methyltransf_21"/>
    <property type="match status" value="1"/>
</dbReference>
<dbReference type="PANTHER" id="PTHR34203:SF15">
    <property type="entry name" value="SLL1173 PROTEIN"/>
    <property type="match status" value="1"/>
</dbReference>
<dbReference type="SUPFAM" id="SSF53335">
    <property type="entry name" value="S-adenosyl-L-methionine-dependent methyltransferases"/>
    <property type="match status" value="1"/>
</dbReference>
<name>A0A0A2LY96_9FLAO</name>
<dbReference type="NCBIfam" id="TIGR01444">
    <property type="entry name" value="fkbM_fam"/>
    <property type="match status" value="1"/>
</dbReference>
<dbReference type="InterPro" id="IPR052514">
    <property type="entry name" value="SAM-dependent_MTase"/>
</dbReference>
<dbReference type="PANTHER" id="PTHR34203">
    <property type="entry name" value="METHYLTRANSFERASE, FKBM FAMILY PROTEIN"/>
    <property type="match status" value="1"/>
</dbReference>
<keyword evidence="3" id="KW-1185">Reference proteome</keyword>
<dbReference type="InterPro" id="IPR006342">
    <property type="entry name" value="FkbM_mtfrase"/>
</dbReference>
<reference evidence="2 3" key="1">
    <citation type="submission" date="2013-09" db="EMBL/GenBank/DDBJ databases">
        <authorList>
            <person name="Zeng Z."/>
            <person name="Chen C."/>
        </authorList>
    </citation>
    <scope>NUCLEOTIDE SEQUENCE [LARGE SCALE GENOMIC DNA]</scope>
    <source>
        <strain evidence="2 3">WB 3.3-2</strain>
    </source>
</reference>
<proteinExistence type="predicted"/>
<gene>
    <name evidence="2" type="ORF">Q765_18415</name>
</gene>
<evidence type="ECO:0000259" key="1">
    <source>
        <dbReference type="Pfam" id="PF05050"/>
    </source>
</evidence>
<evidence type="ECO:0000313" key="3">
    <source>
        <dbReference type="Proteomes" id="UP000030152"/>
    </source>
</evidence>
<dbReference type="STRING" id="1121895.GCA_000378485_01718"/>
<accession>A0A0A2LY96</accession>
<feature type="domain" description="Methyltransferase FkbM" evidence="1">
    <location>
        <begin position="29"/>
        <end position="187"/>
    </location>
</feature>
<protein>
    <recommendedName>
        <fullName evidence="1">Methyltransferase FkbM domain-containing protein</fullName>
    </recommendedName>
</protein>